<dbReference type="Gene3D" id="3.10.450.50">
    <property type="match status" value="1"/>
</dbReference>
<evidence type="ECO:0000313" key="3">
    <source>
        <dbReference type="Proteomes" id="UP001243286"/>
    </source>
</evidence>
<name>A0ABT6R3H9_9BACL</name>
<dbReference type="SUPFAM" id="SSF54427">
    <property type="entry name" value="NTF2-like"/>
    <property type="match status" value="1"/>
</dbReference>
<protein>
    <submittedName>
        <fullName evidence="2">Nuclear transport factor 2 family protein</fullName>
    </submittedName>
</protein>
<dbReference type="Proteomes" id="UP001243286">
    <property type="component" value="Unassembled WGS sequence"/>
</dbReference>
<dbReference type="Pfam" id="PF13474">
    <property type="entry name" value="SnoaL_3"/>
    <property type="match status" value="1"/>
</dbReference>
<evidence type="ECO:0000259" key="1">
    <source>
        <dbReference type="Pfam" id="PF13474"/>
    </source>
</evidence>
<organism evidence="2 3">
    <name type="scientific">Exiguobacterium antarcticum</name>
    <dbReference type="NCBI Taxonomy" id="132920"/>
    <lineage>
        <taxon>Bacteria</taxon>
        <taxon>Bacillati</taxon>
        <taxon>Bacillota</taxon>
        <taxon>Bacilli</taxon>
        <taxon>Bacillales</taxon>
        <taxon>Bacillales Family XII. Incertae Sedis</taxon>
        <taxon>Exiguobacterium</taxon>
    </lineage>
</organism>
<sequence>MEPSTKHIQLQTLLTNRHDYLMQGNRQAMNQLLSDNFSFIDGQGRQFDAETYLDHYVDLNQIKWIDQTNESMVVEVFETTALVQEIVEDTFSYGHTSYVGRFRSVSLYHWTTKGWKWHFNQLTPLDPS</sequence>
<keyword evidence="3" id="KW-1185">Reference proteome</keyword>
<evidence type="ECO:0000313" key="2">
    <source>
        <dbReference type="EMBL" id="MDI3235506.1"/>
    </source>
</evidence>
<dbReference type="InterPro" id="IPR037401">
    <property type="entry name" value="SnoaL-like"/>
</dbReference>
<gene>
    <name evidence="2" type="ORF">QK289_10845</name>
</gene>
<comment type="caution">
    <text evidence="2">The sequence shown here is derived from an EMBL/GenBank/DDBJ whole genome shotgun (WGS) entry which is preliminary data.</text>
</comment>
<accession>A0ABT6R3H9</accession>
<feature type="domain" description="SnoaL-like" evidence="1">
    <location>
        <begin position="12"/>
        <end position="116"/>
    </location>
</feature>
<dbReference type="InterPro" id="IPR032710">
    <property type="entry name" value="NTF2-like_dom_sf"/>
</dbReference>
<dbReference type="RefSeq" id="WP_026830763.1">
    <property type="nucleotide sequence ID" value="NZ_JANJYY010000032.1"/>
</dbReference>
<reference evidence="2 3" key="1">
    <citation type="submission" date="2023-04" db="EMBL/GenBank/DDBJ databases">
        <title>Antarctic isolates genomes.</title>
        <authorList>
            <person name="Dimov S.G."/>
        </authorList>
    </citation>
    <scope>NUCLEOTIDE SEQUENCE [LARGE SCALE GENOMIC DNA]</scope>
    <source>
        <strain evidence="2 3">AL19</strain>
    </source>
</reference>
<dbReference type="EMBL" id="JASBQV010000016">
    <property type="protein sequence ID" value="MDI3235506.1"/>
    <property type="molecule type" value="Genomic_DNA"/>
</dbReference>
<proteinExistence type="predicted"/>